<evidence type="ECO:0000256" key="2">
    <source>
        <dbReference type="ARBA" id="ARBA00022679"/>
    </source>
</evidence>
<dbReference type="InterPro" id="IPR000477">
    <property type="entry name" value="RT_dom"/>
</dbReference>
<dbReference type="PROSITE" id="PS50879">
    <property type="entry name" value="RNASE_H_1"/>
    <property type="match status" value="1"/>
</dbReference>
<feature type="domain" description="RNase H type-1" evidence="12">
    <location>
        <begin position="1533"/>
        <end position="1662"/>
    </location>
</feature>
<feature type="compositionally biased region" description="Polar residues" evidence="10">
    <location>
        <begin position="716"/>
        <end position="732"/>
    </location>
</feature>
<dbReference type="EMBL" id="JAJFAZ020000005">
    <property type="protein sequence ID" value="KAI5327939.1"/>
    <property type="molecule type" value="Genomic_DNA"/>
</dbReference>
<evidence type="ECO:0000256" key="5">
    <source>
        <dbReference type="ARBA" id="ARBA00022759"/>
    </source>
</evidence>
<dbReference type="SUPFAM" id="SSF53098">
    <property type="entry name" value="Ribonuclease H-like"/>
    <property type="match status" value="2"/>
</dbReference>
<feature type="coiled-coil region" evidence="9">
    <location>
        <begin position="2020"/>
        <end position="2047"/>
    </location>
</feature>
<dbReference type="Pfam" id="PF00078">
    <property type="entry name" value="RVT_1"/>
    <property type="match status" value="1"/>
</dbReference>
<dbReference type="GO" id="GO:0004523">
    <property type="term" value="F:RNA-DNA hybrid ribonuclease activity"/>
    <property type="evidence" value="ECO:0007669"/>
    <property type="project" value="InterPro"/>
</dbReference>
<dbReference type="Pfam" id="PF00665">
    <property type="entry name" value="rve"/>
    <property type="match status" value="1"/>
</dbReference>
<feature type="compositionally biased region" description="Basic residues" evidence="10">
    <location>
        <begin position="294"/>
        <end position="304"/>
    </location>
</feature>
<dbReference type="SUPFAM" id="SSF50630">
    <property type="entry name" value="Acid proteases"/>
    <property type="match status" value="1"/>
</dbReference>
<dbReference type="GO" id="GO:0003676">
    <property type="term" value="F:nucleic acid binding"/>
    <property type="evidence" value="ECO:0007669"/>
    <property type="project" value="InterPro"/>
</dbReference>
<feature type="region of interest" description="Disordered" evidence="10">
    <location>
        <begin position="688"/>
        <end position="708"/>
    </location>
</feature>
<dbReference type="GO" id="GO:0015074">
    <property type="term" value="P:DNA integration"/>
    <property type="evidence" value="ECO:0007669"/>
    <property type="project" value="InterPro"/>
</dbReference>
<feature type="domain" description="Reverse transcriptase" evidence="11">
    <location>
        <begin position="1117"/>
        <end position="1297"/>
    </location>
</feature>
<feature type="compositionally biased region" description="Polar residues" evidence="10">
    <location>
        <begin position="39"/>
        <end position="49"/>
    </location>
</feature>
<dbReference type="InterPro" id="IPR043128">
    <property type="entry name" value="Rev_trsase/Diguanyl_cyclase"/>
</dbReference>
<organism evidence="14 15">
    <name type="scientific">Prunus dulcis</name>
    <name type="common">Almond</name>
    <name type="synonym">Amygdalus dulcis</name>
    <dbReference type="NCBI Taxonomy" id="3755"/>
    <lineage>
        <taxon>Eukaryota</taxon>
        <taxon>Viridiplantae</taxon>
        <taxon>Streptophyta</taxon>
        <taxon>Embryophyta</taxon>
        <taxon>Tracheophyta</taxon>
        <taxon>Spermatophyta</taxon>
        <taxon>Magnoliopsida</taxon>
        <taxon>eudicotyledons</taxon>
        <taxon>Gunneridae</taxon>
        <taxon>Pentapetalae</taxon>
        <taxon>rosids</taxon>
        <taxon>fabids</taxon>
        <taxon>Rosales</taxon>
        <taxon>Rosaceae</taxon>
        <taxon>Amygdaloideae</taxon>
        <taxon>Amygdaleae</taxon>
        <taxon>Prunus</taxon>
    </lineage>
</organism>
<dbReference type="InterPro" id="IPR002156">
    <property type="entry name" value="RNaseH_domain"/>
</dbReference>
<keyword evidence="9" id="KW-0175">Coiled coil</keyword>
<evidence type="ECO:0000256" key="1">
    <source>
        <dbReference type="ARBA" id="ARBA00012493"/>
    </source>
</evidence>
<keyword evidence="7" id="KW-0695">RNA-directed DNA polymerase</keyword>
<feature type="region of interest" description="Disordered" evidence="10">
    <location>
        <begin position="633"/>
        <end position="666"/>
    </location>
</feature>
<feature type="compositionally biased region" description="Basic and acidic residues" evidence="10">
    <location>
        <begin position="76"/>
        <end position="87"/>
    </location>
</feature>
<dbReference type="CDD" id="cd09279">
    <property type="entry name" value="RNase_HI_like"/>
    <property type="match status" value="1"/>
</dbReference>
<dbReference type="InterPro" id="IPR001584">
    <property type="entry name" value="Integrase_cat-core"/>
</dbReference>
<evidence type="ECO:0000313" key="15">
    <source>
        <dbReference type="Proteomes" id="UP001054821"/>
    </source>
</evidence>
<evidence type="ECO:0000313" key="14">
    <source>
        <dbReference type="EMBL" id="KAI5327939.1"/>
    </source>
</evidence>
<dbReference type="Pfam" id="PF17917">
    <property type="entry name" value="RT_RNaseH"/>
    <property type="match status" value="1"/>
</dbReference>
<dbReference type="InterPro" id="IPR021109">
    <property type="entry name" value="Peptidase_aspartic_dom_sf"/>
</dbReference>
<evidence type="ECO:0000256" key="3">
    <source>
        <dbReference type="ARBA" id="ARBA00022695"/>
    </source>
</evidence>
<dbReference type="GO" id="GO:0006310">
    <property type="term" value="P:DNA recombination"/>
    <property type="evidence" value="ECO:0007669"/>
    <property type="project" value="UniProtKB-KW"/>
</dbReference>
<keyword evidence="3" id="KW-0548">Nucleotidyltransferase</keyword>
<dbReference type="PROSITE" id="PS50994">
    <property type="entry name" value="INTEGRASE"/>
    <property type="match status" value="1"/>
</dbReference>
<feature type="region of interest" description="Disordered" evidence="10">
    <location>
        <begin position="1"/>
        <end position="130"/>
    </location>
</feature>
<evidence type="ECO:0000256" key="8">
    <source>
        <dbReference type="ARBA" id="ARBA00023172"/>
    </source>
</evidence>
<evidence type="ECO:0000256" key="10">
    <source>
        <dbReference type="SAM" id="MobiDB-lite"/>
    </source>
</evidence>
<evidence type="ECO:0000259" key="11">
    <source>
        <dbReference type="PROSITE" id="PS50878"/>
    </source>
</evidence>
<dbReference type="PANTHER" id="PTHR48475">
    <property type="entry name" value="RIBONUCLEASE H"/>
    <property type="match status" value="1"/>
</dbReference>
<keyword evidence="6" id="KW-0378">Hydrolase</keyword>
<dbReference type="CDD" id="cd00303">
    <property type="entry name" value="retropepsin_like"/>
    <property type="match status" value="1"/>
</dbReference>
<evidence type="ECO:0000259" key="13">
    <source>
        <dbReference type="PROSITE" id="PS50994"/>
    </source>
</evidence>
<feature type="compositionally biased region" description="Basic residues" evidence="10">
    <location>
        <begin position="313"/>
        <end position="330"/>
    </location>
</feature>
<dbReference type="InterPro" id="IPR041588">
    <property type="entry name" value="Integrase_H2C2"/>
</dbReference>
<dbReference type="InterPro" id="IPR043502">
    <property type="entry name" value="DNA/RNA_pol_sf"/>
</dbReference>
<dbReference type="PANTHER" id="PTHR48475:SF1">
    <property type="entry name" value="RNASE H TYPE-1 DOMAIN-CONTAINING PROTEIN"/>
    <property type="match status" value="1"/>
</dbReference>
<feature type="region of interest" description="Disordered" evidence="10">
    <location>
        <begin position="716"/>
        <end position="735"/>
    </location>
</feature>
<dbReference type="Pfam" id="PF17921">
    <property type="entry name" value="Integrase_H2C2"/>
    <property type="match status" value="1"/>
</dbReference>
<dbReference type="PROSITE" id="PS50878">
    <property type="entry name" value="RT_POL"/>
    <property type="match status" value="1"/>
</dbReference>
<reference evidence="14 15" key="1">
    <citation type="journal article" date="2022" name="G3 (Bethesda)">
        <title>Whole-genome sequence and methylome profiling of the almond [Prunus dulcis (Mill.) D.A. Webb] cultivar 'Nonpareil'.</title>
        <authorList>
            <person name="D'Amico-Willman K.M."/>
            <person name="Ouma W.Z."/>
            <person name="Meulia T."/>
            <person name="Sideli G.M."/>
            <person name="Gradziel T.M."/>
            <person name="Fresnedo-Ramirez J."/>
        </authorList>
    </citation>
    <scope>NUCLEOTIDE SEQUENCE [LARGE SCALE GENOMIC DNA]</scope>
    <source>
        <strain evidence="14">Clone GOH B32 T37-40</strain>
    </source>
</reference>
<name>A0AAD4Z0B7_PRUDU</name>
<feature type="compositionally biased region" description="Basic and acidic residues" evidence="10">
    <location>
        <begin position="182"/>
        <end position="224"/>
    </location>
</feature>
<keyword evidence="5" id="KW-0255">Endonuclease</keyword>
<accession>A0AAD4Z0B7</accession>
<evidence type="ECO:0000256" key="4">
    <source>
        <dbReference type="ARBA" id="ARBA00022722"/>
    </source>
</evidence>
<dbReference type="CDD" id="cd09274">
    <property type="entry name" value="RNase_HI_RT_Ty3"/>
    <property type="match status" value="1"/>
</dbReference>
<keyword evidence="15" id="KW-1185">Reference proteome</keyword>
<dbReference type="Gene3D" id="1.10.340.70">
    <property type="match status" value="1"/>
</dbReference>
<dbReference type="Gene3D" id="3.30.420.10">
    <property type="entry name" value="Ribonuclease H-like superfamily/Ribonuclease H"/>
    <property type="match status" value="2"/>
</dbReference>
<keyword evidence="2" id="KW-0808">Transferase</keyword>
<dbReference type="Gene3D" id="3.10.10.10">
    <property type="entry name" value="HIV Type 1 Reverse Transcriptase, subunit A, domain 1"/>
    <property type="match status" value="1"/>
</dbReference>
<dbReference type="InterPro" id="IPR036397">
    <property type="entry name" value="RNaseH_sf"/>
</dbReference>
<protein>
    <recommendedName>
        <fullName evidence="1">RNA-directed DNA polymerase</fullName>
        <ecNumber evidence="1">2.7.7.49</ecNumber>
    </recommendedName>
</protein>
<dbReference type="Gene3D" id="3.30.70.270">
    <property type="match status" value="2"/>
</dbReference>
<comment type="caution">
    <text evidence="14">The sequence shown here is derived from an EMBL/GenBank/DDBJ whole genome shotgun (WGS) entry which is preliminary data.</text>
</comment>
<sequence>MASKKIQSVPAMRGQSVSASFSSGDSAGVVTRSKAKAISVTQHVTSIPTQAKAKDVHRRREPVINLASLGQKKNSSRADERNSRSEGRSFSGSKNSRERSLSPVSDADSSTGSYHGSPPDDQQKKLTSASVGESYSMAMQVMVTGAMSIEEQLAHMSEAVTKLTKMVEEKDAQIASLINNKWEGHQDKEPGQDAHKKGPHHEAESSEKRLGHETESGEKPHGKDANVATIVFGSFEPVPLPALSKRMEFQSTRGIHQVTDPCTKEVTGKPNNQGGDGFVGDSSFDDNEGWTLVTRRKPRTKRIPQRQNTQSKRERRKKSSHKRSKAKTRIMVKRDAGRESGPLIQEPRIPITLEEYFPKMFFVRGPTETVYMTTCYQVDDEDVSEGRSETHGEQKVLTQVEDSPSHLNVEEMVELPEAIRMALVKTLMDLNIHPNQIREAKKLEPESQDRAICCATCASITFTDEDLLLGSKPHNRPLFVSGYVREQKLSRMLVDGGSAVNIMPKSTMIKLGITVDELSRSRLMIQGFNQGGQRAVGMIRIELVIGDLKSNTLFHVIDAKTSYNLLLGRPWVHENGIVPSTLHQCFKFYRGGVKKILGDVKPFTEAESYFADAKFYIDEDVASEVIPVEVHSTGQAIPRKDEQSKCLSAEENSDNEPKSTAFGQMGSLPIDSQKVAIPVLRYVSSSRRKEGQSPFGEELKPRKLGKSDMKFLKESTTMPLPKLSNSDVSKSSVPGFVRPLQDATRREYLPVKRTKEGFDPNDYKLMSKAGYDFGLSSSLGKLNPDVTGERTHGLSETQKKLKEQGYTIGSARTGLGFTPVPPVKISARRKENKAEAQHISVEVVEEEEEPKAIKRASVFDRLAKPTQRTSVFGRIKESTSRPSVFKRISRHQNQRGIQSAPRISALERLGVPSQPSEEKRKQELESGVLVDSTEDNEIRSLIPSRMKRLSTLDVTSGDQLKVKRRTIIQTRKASNQQNESDDEEVEILAIHHVTIKELDEEEPFEDEIHDAPAALEDGGQATVDELKELNLGTNEDPRPIFVSALLNPSEEESYHQLLLEYKDVFAWTYKEMPGLDPKVAVHHLAVKPGARPIKQAQRRFRPELLSQIEAEVDKLIAAGFIREVKYPTWIANIVPVKKKITGQIRICVDFRDLNEACPKDDFPLPIIELMVDATTGHEALSFMDGSSGYNQIRMSPEDEELTAFRTPKGIYCYKVMPFGLKNAGATYQRAMQKIFGDMLHKNVECYVDDLVIKSKRREDHLKDLRTVFNRLRKYQLKMNPLKCAFGVTSGKFLGFVVKHRGIEVDQTKIKAIRDMPKPRNLRELKSLQGRLAFIRRFISNLAGRCQPFSRLMKKDVPFVWDEACHNAFESIKKYLSSSPLLGAHIPGKQLKLYIAAQERSIGALLAQENELHKEQALYYLSRTLTGPELNYTPIEKTCLALVFAIQKLRHYMQAFTVHLIARADPVRYVMSKPVLTGRLAKWALLLNQYEIIYTPAKAVKGQAVADFLADHPIPADWEISDDLPDEQIFFADVSPAWMMFFDGSARKDGAGTGVVFVSPERHVLPYSFSLSELCSNNVAEYQALIMGLQMAVEMKIPSLEVYGDSMLVINQLLTHYEVRKDDLIPYHQLATQLLESFDFVMLEHVPRKDNQMADALANLAATLALTKEEAINLPVCQRWVVPLTLRTSQEGVNVISVLSIDVDDWRQPLIDYLEHGKLPDDSRHRSEVRRRAPRFIYYKEILYRRSFEGVFLRCLDEEDAFKAMEEAHSGICGAHQSGPKLHFQIKRMGYYWPTMVKDCMDYVKKCQACQFHANFIHQPPEPLHPTITSWPFDAWGLDVVGPIAPKSSDGHSYILAATDYFSKWAEAVPLKEVKKENVVSFIKVNIINRYGVPRYIITDNGKPFSNRLMDKLCEDFGFKQRNSSMYNAPANGLAEAFNKTLCSLLKKVVGRTKKDWHERINEALWAYRTTYRTPTQATPYSLVYGVEAVLPLESQLPSLRMAIQEGLTDEENAKLRLQELEALDEKRLEAQQRLECYQARLSNAFNKKVRPRSFQMGDLVLALRRPIITTHKTGSKFTSKWDGPYVVQEVYTSGAYKIIAEDGLRIGPINGKFLKRYYA</sequence>
<dbReference type="SUPFAM" id="SSF56672">
    <property type="entry name" value="DNA/RNA polymerases"/>
    <property type="match status" value="1"/>
</dbReference>
<dbReference type="InterPro" id="IPR041373">
    <property type="entry name" value="RT_RNaseH"/>
</dbReference>
<dbReference type="Gene3D" id="2.40.70.10">
    <property type="entry name" value="Acid Proteases"/>
    <property type="match status" value="1"/>
</dbReference>
<evidence type="ECO:0000259" key="12">
    <source>
        <dbReference type="PROSITE" id="PS50879"/>
    </source>
</evidence>
<dbReference type="GO" id="GO:0003964">
    <property type="term" value="F:RNA-directed DNA polymerase activity"/>
    <property type="evidence" value="ECO:0007669"/>
    <property type="project" value="UniProtKB-KW"/>
</dbReference>
<gene>
    <name evidence="14" type="ORF">L3X38_027335</name>
</gene>
<dbReference type="Proteomes" id="UP001054821">
    <property type="component" value="Chromosome 5"/>
</dbReference>
<dbReference type="InterPro" id="IPR012337">
    <property type="entry name" value="RNaseH-like_sf"/>
</dbReference>
<proteinExistence type="predicted"/>
<feature type="compositionally biased region" description="Low complexity" evidence="10">
    <location>
        <begin position="16"/>
        <end position="30"/>
    </location>
</feature>
<dbReference type="EC" id="2.7.7.49" evidence="1"/>
<evidence type="ECO:0000256" key="7">
    <source>
        <dbReference type="ARBA" id="ARBA00022918"/>
    </source>
</evidence>
<feature type="region of interest" description="Disordered" evidence="10">
    <location>
        <begin position="261"/>
        <end position="330"/>
    </location>
</feature>
<keyword evidence="8" id="KW-0233">DNA recombination</keyword>
<dbReference type="Pfam" id="PF13456">
    <property type="entry name" value="RVT_3"/>
    <property type="match status" value="1"/>
</dbReference>
<dbReference type="CDD" id="cd01647">
    <property type="entry name" value="RT_LTR"/>
    <property type="match status" value="1"/>
</dbReference>
<keyword evidence="4" id="KW-0540">Nuclease</keyword>
<feature type="domain" description="Integrase catalytic" evidence="13">
    <location>
        <begin position="1827"/>
        <end position="1987"/>
    </location>
</feature>
<feature type="region of interest" description="Disordered" evidence="10">
    <location>
        <begin position="180"/>
        <end position="224"/>
    </location>
</feature>
<evidence type="ECO:0000256" key="6">
    <source>
        <dbReference type="ARBA" id="ARBA00022801"/>
    </source>
</evidence>
<dbReference type="FunFam" id="3.30.70.270:FF:000063">
    <property type="entry name" value="Zinc knuckle domaincontaining protein"/>
    <property type="match status" value="1"/>
</dbReference>
<evidence type="ECO:0000256" key="9">
    <source>
        <dbReference type="SAM" id="Coils"/>
    </source>
</evidence>